<accession>A0AAD6TP72</accession>
<evidence type="ECO:0000256" key="1">
    <source>
        <dbReference type="SAM" id="MobiDB-lite"/>
    </source>
</evidence>
<organism evidence="2 3">
    <name type="scientific">Mycena belliarum</name>
    <dbReference type="NCBI Taxonomy" id="1033014"/>
    <lineage>
        <taxon>Eukaryota</taxon>
        <taxon>Fungi</taxon>
        <taxon>Dikarya</taxon>
        <taxon>Basidiomycota</taxon>
        <taxon>Agaricomycotina</taxon>
        <taxon>Agaricomycetes</taxon>
        <taxon>Agaricomycetidae</taxon>
        <taxon>Agaricales</taxon>
        <taxon>Marasmiineae</taxon>
        <taxon>Mycenaceae</taxon>
        <taxon>Mycena</taxon>
    </lineage>
</organism>
<evidence type="ECO:0000313" key="3">
    <source>
        <dbReference type="Proteomes" id="UP001222325"/>
    </source>
</evidence>
<feature type="compositionally biased region" description="Low complexity" evidence="1">
    <location>
        <begin position="42"/>
        <end position="57"/>
    </location>
</feature>
<comment type="caution">
    <text evidence="2">The sequence shown here is derived from an EMBL/GenBank/DDBJ whole genome shotgun (WGS) entry which is preliminary data.</text>
</comment>
<name>A0AAD6TP72_9AGAR</name>
<dbReference type="EMBL" id="JARJCN010000113">
    <property type="protein sequence ID" value="KAJ7073472.1"/>
    <property type="molecule type" value="Genomic_DNA"/>
</dbReference>
<dbReference type="Proteomes" id="UP001222325">
    <property type="component" value="Unassembled WGS sequence"/>
</dbReference>
<proteinExistence type="predicted"/>
<dbReference type="AlphaFoldDB" id="A0AAD6TP72"/>
<sequence length="345" mass="37107">MGIPDSSIELQPAPVALIPSSGSPLSELSDTSSDDDTLMEWSGSYPTAGSSPSPASPLKRKRLVVDHVLLSPLTALPGRKDTGLNGGPSPNKKLILETEYRDREAATSPTPNSASERDAFVVDMESCLDSILNQLADEAQRREALQEMYASGSYSVTHDGAEDADFESEANTALFLGSYDVSDDESTQNLGGSPGTLAPQESWRDLPSQILSELNSDFGLHDTVAEGELSLDYSALLLGEATAPPNDLENVRVADMRTSAAVEDDMEVDLPPSPSDEDDHVSHVEIARSRCPCNQCSPNAPTHPDSQLSSDAQQDIHRLFSLSPFAGIDHRCAERMDLVFLESYI</sequence>
<feature type="compositionally biased region" description="Low complexity" evidence="1">
    <location>
        <begin position="17"/>
        <end position="31"/>
    </location>
</feature>
<protein>
    <submittedName>
        <fullName evidence="2">Uncharacterized protein</fullName>
    </submittedName>
</protein>
<feature type="region of interest" description="Disordered" evidence="1">
    <location>
        <begin position="1"/>
        <end position="59"/>
    </location>
</feature>
<gene>
    <name evidence="2" type="ORF">B0H15DRAFT_61585</name>
</gene>
<keyword evidence="3" id="KW-1185">Reference proteome</keyword>
<evidence type="ECO:0000313" key="2">
    <source>
        <dbReference type="EMBL" id="KAJ7073472.1"/>
    </source>
</evidence>
<feature type="region of interest" description="Disordered" evidence="1">
    <location>
        <begin position="75"/>
        <end position="118"/>
    </location>
</feature>
<feature type="compositionally biased region" description="Basic and acidic residues" evidence="1">
    <location>
        <begin position="94"/>
        <end position="105"/>
    </location>
</feature>
<reference evidence="2" key="1">
    <citation type="submission" date="2023-03" db="EMBL/GenBank/DDBJ databases">
        <title>Massive genome expansion in bonnet fungi (Mycena s.s.) driven by repeated elements and novel gene families across ecological guilds.</title>
        <authorList>
            <consortium name="Lawrence Berkeley National Laboratory"/>
            <person name="Harder C.B."/>
            <person name="Miyauchi S."/>
            <person name="Viragh M."/>
            <person name="Kuo A."/>
            <person name="Thoen E."/>
            <person name="Andreopoulos B."/>
            <person name="Lu D."/>
            <person name="Skrede I."/>
            <person name="Drula E."/>
            <person name="Henrissat B."/>
            <person name="Morin E."/>
            <person name="Kohler A."/>
            <person name="Barry K."/>
            <person name="LaButti K."/>
            <person name="Morin E."/>
            <person name="Salamov A."/>
            <person name="Lipzen A."/>
            <person name="Mereny Z."/>
            <person name="Hegedus B."/>
            <person name="Baldrian P."/>
            <person name="Stursova M."/>
            <person name="Weitz H."/>
            <person name="Taylor A."/>
            <person name="Grigoriev I.V."/>
            <person name="Nagy L.G."/>
            <person name="Martin F."/>
            <person name="Kauserud H."/>
        </authorList>
    </citation>
    <scope>NUCLEOTIDE SEQUENCE</scope>
    <source>
        <strain evidence="2">CBHHK173m</strain>
    </source>
</reference>